<dbReference type="Proteomes" id="UP000182624">
    <property type="component" value="Unassembled WGS sequence"/>
</dbReference>
<reference evidence="3" key="1">
    <citation type="submission" date="2016-10" db="EMBL/GenBank/DDBJ databases">
        <authorList>
            <person name="Varghese N."/>
            <person name="Submissions S."/>
        </authorList>
    </citation>
    <scope>NUCLEOTIDE SEQUENCE [LARGE SCALE GENOMIC DNA]</scope>
    <source>
        <strain evidence="3">P18</strain>
    </source>
</reference>
<evidence type="ECO:0000313" key="3">
    <source>
        <dbReference type="Proteomes" id="UP000182624"/>
    </source>
</evidence>
<dbReference type="AlphaFoldDB" id="A0A1I5S345"/>
<sequence>MAMEKSELNVKGKCKTIDTVSFNGKYIDIDIIKKRIISAVAIIGGLAFAGVVIFL</sequence>
<evidence type="ECO:0000313" key="2">
    <source>
        <dbReference type="EMBL" id="SFP65154.1"/>
    </source>
</evidence>
<gene>
    <name evidence="2" type="ORF">SAMN04487928_105100</name>
</gene>
<keyword evidence="1" id="KW-0812">Transmembrane</keyword>
<proteinExistence type="predicted"/>
<keyword evidence="3" id="KW-1185">Reference proteome</keyword>
<name>A0A1I5S345_9FIRM</name>
<dbReference type="RefSeq" id="WP_177201591.1">
    <property type="nucleotide sequence ID" value="NZ_FOXO01000005.1"/>
</dbReference>
<keyword evidence="1" id="KW-0472">Membrane</keyword>
<accession>A0A1I5S345</accession>
<organism evidence="2 3">
    <name type="scientific">Butyrivibrio proteoclasticus</name>
    <dbReference type="NCBI Taxonomy" id="43305"/>
    <lineage>
        <taxon>Bacteria</taxon>
        <taxon>Bacillati</taxon>
        <taxon>Bacillota</taxon>
        <taxon>Clostridia</taxon>
        <taxon>Lachnospirales</taxon>
        <taxon>Lachnospiraceae</taxon>
        <taxon>Butyrivibrio</taxon>
    </lineage>
</organism>
<protein>
    <submittedName>
        <fullName evidence="2">Uncharacterized protein</fullName>
    </submittedName>
</protein>
<keyword evidence="1" id="KW-1133">Transmembrane helix</keyword>
<feature type="transmembrane region" description="Helical" evidence="1">
    <location>
        <begin position="36"/>
        <end position="54"/>
    </location>
</feature>
<evidence type="ECO:0000256" key="1">
    <source>
        <dbReference type="SAM" id="Phobius"/>
    </source>
</evidence>
<dbReference type="EMBL" id="FOXO01000005">
    <property type="protein sequence ID" value="SFP65154.1"/>
    <property type="molecule type" value="Genomic_DNA"/>
</dbReference>